<evidence type="ECO:0000256" key="4">
    <source>
        <dbReference type="ARBA" id="ARBA00022723"/>
    </source>
</evidence>
<comment type="cofactor">
    <cofactor evidence="1">
        <name>Mg(2+)</name>
        <dbReference type="ChEBI" id="CHEBI:18420"/>
    </cofactor>
</comment>
<dbReference type="EMBL" id="JANBUL010000327">
    <property type="protein sequence ID" value="KAJ2776892.1"/>
    <property type="molecule type" value="Genomic_DNA"/>
</dbReference>
<dbReference type="CDD" id="cd00412">
    <property type="entry name" value="pyrophosphatase"/>
    <property type="match status" value="1"/>
</dbReference>
<dbReference type="PANTHER" id="PTHR10286">
    <property type="entry name" value="INORGANIC PYROPHOSPHATASE"/>
    <property type="match status" value="1"/>
</dbReference>
<comment type="similarity">
    <text evidence="2">Belongs to the PPase family.</text>
</comment>
<dbReference type="GO" id="GO:0005737">
    <property type="term" value="C:cytoplasm"/>
    <property type="evidence" value="ECO:0007669"/>
    <property type="project" value="InterPro"/>
</dbReference>
<evidence type="ECO:0000256" key="5">
    <source>
        <dbReference type="ARBA" id="ARBA00022801"/>
    </source>
</evidence>
<dbReference type="GO" id="GO:0000287">
    <property type="term" value="F:magnesium ion binding"/>
    <property type="evidence" value="ECO:0007669"/>
    <property type="project" value="InterPro"/>
</dbReference>
<reference evidence="7" key="1">
    <citation type="submission" date="2022-07" db="EMBL/GenBank/DDBJ databases">
        <title>Phylogenomic reconstructions and comparative analyses of Kickxellomycotina fungi.</title>
        <authorList>
            <person name="Reynolds N.K."/>
            <person name="Stajich J.E."/>
            <person name="Barry K."/>
            <person name="Grigoriev I.V."/>
            <person name="Crous P."/>
            <person name="Smith M.E."/>
        </authorList>
    </citation>
    <scope>NUCLEOTIDE SEQUENCE</scope>
    <source>
        <strain evidence="7">NBRC 105414</strain>
    </source>
</reference>
<evidence type="ECO:0000313" key="8">
    <source>
        <dbReference type="Proteomes" id="UP001140217"/>
    </source>
</evidence>
<accession>A0A9W8H8K2</accession>
<dbReference type="InterPro" id="IPR008162">
    <property type="entry name" value="Pyrophosphatase"/>
</dbReference>
<dbReference type="EC" id="3.6.1.1" evidence="3"/>
<dbReference type="OrthoDB" id="1608002at2759"/>
<sequence length="220" mass="23727">MRGGAPISPWHDVPLAAGDGTYHMVCEIPRWTNAKLEIDTAAPLNPIRHDSKNGRPRHVANVFPHKGYMWNYGALPQTFEDPRAVDPATGLVGDGDPIDVLEVGRAVCAEGSVHRVRVLGVLALIDGAETDWKVLAIRADDPLAPAMRDVADLDRHMPGLLRATVDWLTNYKVPDGKPPNRWAFGAAPQNAEYARGVIAAAHKAWRALVHAPAADGGLAL</sequence>
<keyword evidence="4" id="KW-0479">Metal-binding</keyword>
<keyword evidence="5 7" id="KW-0378">Hydrolase</keyword>
<dbReference type="Gene3D" id="3.90.80.10">
    <property type="entry name" value="Inorganic pyrophosphatase"/>
    <property type="match status" value="1"/>
</dbReference>
<protein>
    <recommendedName>
        <fullName evidence="3">inorganic diphosphatase</fullName>
        <ecNumber evidence="3">3.6.1.1</ecNumber>
    </recommendedName>
</protein>
<dbReference type="InterPro" id="IPR036649">
    <property type="entry name" value="Pyrophosphatase_sf"/>
</dbReference>
<evidence type="ECO:0000256" key="2">
    <source>
        <dbReference type="ARBA" id="ARBA00006220"/>
    </source>
</evidence>
<keyword evidence="8" id="KW-1185">Reference proteome</keyword>
<organism evidence="7 8">
    <name type="scientific">Coemansia javaensis</name>
    <dbReference type="NCBI Taxonomy" id="2761396"/>
    <lineage>
        <taxon>Eukaryota</taxon>
        <taxon>Fungi</taxon>
        <taxon>Fungi incertae sedis</taxon>
        <taxon>Zoopagomycota</taxon>
        <taxon>Kickxellomycotina</taxon>
        <taxon>Kickxellomycetes</taxon>
        <taxon>Kickxellales</taxon>
        <taxon>Kickxellaceae</taxon>
        <taxon>Coemansia</taxon>
    </lineage>
</organism>
<dbReference type="Proteomes" id="UP001140217">
    <property type="component" value="Unassembled WGS sequence"/>
</dbReference>
<evidence type="ECO:0000256" key="3">
    <source>
        <dbReference type="ARBA" id="ARBA00012146"/>
    </source>
</evidence>
<name>A0A9W8H8K2_9FUNG</name>
<dbReference type="AlphaFoldDB" id="A0A9W8H8K2"/>
<dbReference type="PROSITE" id="PS00387">
    <property type="entry name" value="PPASE"/>
    <property type="match status" value="1"/>
</dbReference>
<evidence type="ECO:0000256" key="6">
    <source>
        <dbReference type="ARBA" id="ARBA00022842"/>
    </source>
</evidence>
<proteinExistence type="inferred from homology"/>
<keyword evidence="6" id="KW-0460">Magnesium</keyword>
<evidence type="ECO:0000256" key="1">
    <source>
        <dbReference type="ARBA" id="ARBA00001946"/>
    </source>
</evidence>
<dbReference type="SUPFAM" id="SSF50324">
    <property type="entry name" value="Inorganic pyrophosphatase"/>
    <property type="match status" value="1"/>
</dbReference>
<dbReference type="GO" id="GO:0004427">
    <property type="term" value="F:inorganic diphosphate phosphatase activity"/>
    <property type="evidence" value="ECO:0007669"/>
    <property type="project" value="UniProtKB-EC"/>
</dbReference>
<gene>
    <name evidence="7" type="primary">Nurf-38</name>
    <name evidence="7" type="ORF">H4R18_005437</name>
</gene>
<comment type="caution">
    <text evidence="7">The sequence shown here is derived from an EMBL/GenBank/DDBJ whole genome shotgun (WGS) entry which is preliminary data.</text>
</comment>
<dbReference type="GO" id="GO:0006796">
    <property type="term" value="P:phosphate-containing compound metabolic process"/>
    <property type="evidence" value="ECO:0007669"/>
    <property type="project" value="InterPro"/>
</dbReference>
<evidence type="ECO:0000313" key="7">
    <source>
        <dbReference type="EMBL" id="KAJ2776892.1"/>
    </source>
</evidence>
<dbReference type="Pfam" id="PF00719">
    <property type="entry name" value="Pyrophosphatase"/>
    <property type="match status" value="1"/>
</dbReference>